<dbReference type="GO" id="GO:0003755">
    <property type="term" value="F:peptidyl-prolyl cis-trans isomerase activity"/>
    <property type="evidence" value="ECO:0007669"/>
    <property type="project" value="UniProtKB-UniRule"/>
</dbReference>
<dbReference type="NCBIfam" id="NF008602">
    <property type="entry name" value="PRK11570.1"/>
    <property type="match status" value="1"/>
</dbReference>
<dbReference type="EC" id="5.2.1.8" evidence="6"/>
<keyword evidence="9" id="KW-1185">Reference proteome</keyword>
<comment type="catalytic activity">
    <reaction evidence="1 5 6">
        <text>[protein]-peptidylproline (omega=180) = [protein]-peptidylproline (omega=0)</text>
        <dbReference type="Rhea" id="RHEA:16237"/>
        <dbReference type="Rhea" id="RHEA-COMP:10747"/>
        <dbReference type="Rhea" id="RHEA-COMP:10748"/>
        <dbReference type="ChEBI" id="CHEBI:83833"/>
        <dbReference type="ChEBI" id="CHEBI:83834"/>
        <dbReference type="EC" id="5.2.1.8"/>
    </reaction>
</comment>
<dbReference type="Proteomes" id="UP000000639">
    <property type="component" value="Chromosome"/>
</dbReference>
<accession>A1STE6</accession>
<dbReference type="PANTHER" id="PTHR43811">
    <property type="entry name" value="FKBP-TYPE PEPTIDYL-PROLYL CIS-TRANS ISOMERASE FKPA"/>
    <property type="match status" value="1"/>
</dbReference>
<organism evidence="8 9">
    <name type="scientific">Psychromonas ingrahamii (strain DSM 17664 / CCUG 51855 / 37)</name>
    <dbReference type="NCBI Taxonomy" id="357804"/>
    <lineage>
        <taxon>Bacteria</taxon>
        <taxon>Pseudomonadati</taxon>
        <taxon>Pseudomonadota</taxon>
        <taxon>Gammaproteobacteria</taxon>
        <taxon>Alteromonadales</taxon>
        <taxon>Psychromonadaceae</taxon>
        <taxon>Psychromonas</taxon>
    </lineage>
</organism>
<dbReference type="OrthoDB" id="9814548at2"/>
<protein>
    <recommendedName>
        <fullName evidence="6">Peptidyl-prolyl cis-trans isomerase</fullName>
        <ecNumber evidence="6">5.2.1.8</ecNumber>
    </recommendedName>
</protein>
<proteinExistence type="inferred from homology"/>
<evidence type="ECO:0000256" key="1">
    <source>
        <dbReference type="ARBA" id="ARBA00000971"/>
    </source>
</evidence>
<dbReference type="InterPro" id="IPR001179">
    <property type="entry name" value="PPIase_FKBP_dom"/>
</dbReference>
<keyword evidence="4 5" id="KW-0413">Isomerase</keyword>
<dbReference type="SUPFAM" id="SSF54534">
    <property type="entry name" value="FKBP-like"/>
    <property type="match status" value="1"/>
</dbReference>
<dbReference type="InterPro" id="IPR036944">
    <property type="entry name" value="PPIase_FKBP_N_sf"/>
</dbReference>
<reference evidence="8 9" key="1">
    <citation type="submission" date="2007-01" db="EMBL/GenBank/DDBJ databases">
        <title>Complete sequence of Psychromonas ingrahamii 37.</title>
        <authorList>
            <consortium name="US DOE Joint Genome Institute"/>
            <person name="Copeland A."/>
            <person name="Lucas S."/>
            <person name="Lapidus A."/>
            <person name="Barry K."/>
            <person name="Detter J.C."/>
            <person name="Glavina del Rio T."/>
            <person name="Hammon N."/>
            <person name="Israni S."/>
            <person name="Dalin E."/>
            <person name="Tice H."/>
            <person name="Pitluck S."/>
            <person name="Thompson L.S."/>
            <person name="Brettin T."/>
            <person name="Bruce D."/>
            <person name="Han C."/>
            <person name="Tapia R."/>
            <person name="Schmutz J."/>
            <person name="Larimer F."/>
            <person name="Land M."/>
            <person name="Hauser L."/>
            <person name="Kyrpides N."/>
            <person name="Ivanova N."/>
            <person name="Staley J."/>
            <person name="Richardson P."/>
        </authorList>
    </citation>
    <scope>NUCLEOTIDE SEQUENCE [LARGE SCALE GENOMIC DNA]</scope>
    <source>
        <strain evidence="8 9">37</strain>
    </source>
</reference>
<dbReference type="FunFam" id="3.10.50.40:FF:000004">
    <property type="entry name" value="Peptidyl-prolyl cis-trans isomerase"/>
    <property type="match status" value="1"/>
</dbReference>
<dbReference type="eggNOG" id="COG0545">
    <property type="taxonomic scope" value="Bacteria"/>
</dbReference>
<dbReference type="Gene3D" id="3.10.50.40">
    <property type="match status" value="1"/>
</dbReference>
<dbReference type="Pfam" id="PF01346">
    <property type="entry name" value="FKBP_N"/>
    <property type="match status" value="1"/>
</dbReference>
<sequence>MSELQLNTQEKQASYGIGLQMGEQLAANPFDGLEISAISAGISDAFAGAESQVSREDLQTAFEVISGRMQAAAAEQAEVLGAAGAAYLAENAAKEGVTVTESGLHYEVITLGEGEKPTAESTVSVHYHGTLTDGTVFDSSVERGEPAEFPIGGVIAGWTEALQLMPVGSKFKLAVPADLAYGERGAGAAIGPHATLVFEVELLAIK</sequence>
<comment type="similarity">
    <text evidence="2 6">Belongs to the FKBP-type PPIase family.</text>
</comment>
<gene>
    <name evidence="8" type="ordered locus">Ping_0919</name>
</gene>
<dbReference type="PANTHER" id="PTHR43811:SF23">
    <property type="entry name" value="FKBP-TYPE 22 KDA PEPTIDYL-PROLYL CIS-TRANS ISOMERASE"/>
    <property type="match status" value="1"/>
</dbReference>
<feature type="domain" description="PPIase FKBP-type" evidence="7">
    <location>
        <begin position="120"/>
        <end position="206"/>
    </location>
</feature>
<evidence type="ECO:0000256" key="3">
    <source>
        <dbReference type="ARBA" id="ARBA00023110"/>
    </source>
</evidence>
<evidence type="ECO:0000256" key="6">
    <source>
        <dbReference type="RuleBase" id="RU003915"/>
    </source>
</evidence>
<dbReference type="AlphaFoldDB" id="A1STE6"/>
<dbReference type="Pfam" id="PF00254">
    <property type="entry name" value="FKBP_C"/>
    <property type="match status" value="1"/>
</dbReference>
<dbReference type="PROSITE" id="PS50059">
    <property type="entry name" value="FKBP_PPIASE"/>
    <property type="match status" value="1"/>
</dbReference>
<dbReference type="STRING" id="357804.Ping_0919"/>
<dbReference type="RefSeq" id="WP_011769324.1">
    <property type="nucleotide sequence ID" value="NC_008709.1"/>
</dbReference>
<evidence type="ECO:0000256" key="2">
    <source>
        <dbReference type="ARBA" id="ARBA00006577"/>
    </source>
</evidence>
<dbReference type="GO" id="GO:0006457">
    <property type="term" value="P:protein folding"/>
    <property type="evidence" value="ECO:0007669"/>
    <property type="project" value="InterPro"/>
</dbReference>
<dbReference type="InterPro" id="IPR046357">
    <property type="entry name" value="PPIase_dom_sf"/>
</dbReference>
<dbReference type="EMBL" id="CP000510">
    <property type="protein sequence ID" value="ABM02761.1"/>
    <property type="molecule type" value="Genomic_DNA"/>
</dbReference>
<dbReference type="Gene3D" id="1.10.287.460">
    <property type="entry name" value="Peptidyl-prolyl cis-trans isomerase, FKBP-type, N-terminal domain"/>
    <property type="match status" value="1"/>
</dbReference>
<evidence type="ECO:0000256" key="5">
    <source>
        <dbReference type="PROSITE-ProRule" id="PRU00277"/>
    </source>
</evidence>
<evidence type="ECO:0000313" key="8">
    <source>
        <dbReference type="EMBL" id="ABM02761.1"/>
    </source>
</evidence>
<dbReference type="HOGENOM" id="CLU_013615_0_3_6"/>
<dbReference type="KEGG" id="pin:Ping_0919"/>
<name>A1STE6_PSYIN</name>
<evidence type="ECO:0000313" key="9">
    <source>
        <dbReference type="Proteomes" id="UP000000639"/>
    </source>
</evidence>
<evidence type="ECO:0000256" key="4">
    <source>
        <dbReference type="ARBA" id="ARBA00023235"/>
    </source>
</evidence>
<evidence type="ECO:0000259" key="7">
    <source>
        <dbReference type="PROSITE" id="PS50059"/>
    </source>
</evidence>
<keyword evidence="3 5" id="KW-0697">Rotamase</keyword>
<dbReference type="InterPro" id="IPR000774">
    <property type="entry name" value="PPIase_FKBP_N"/>
</dbReference>